<keyword evidence="1" id="KW-1133">Transmembrane helix</keyword>
<organism evidence="2 3">
    <name type="scientific">Billgrantia ethanolica</name>
    <dbReference type="NCBI Taxonomy" id="2733486"/>
    <lineage>
        <taxon>Bacteria</taxon>
        <taxon>Pseudomonadati</taxon>
        <taxon>Pseudomonadota</taxon>
        <taxon>Gammaproteobacteria</taxon>
        <taxon>Oceanospirillales</taxon>
        <taxon>Halomonadaceae</taxon>
        <taxon>Billgrantia</taxon>
    </lineage>
</organism>
<evidence type="ECO:0000256" key="1">
    <source>
        <dbReference type="SAM" id="Phobius"/>
    </source>
</evidence>
<dbReference type="RefSeq" id="WP_234269009.1">
    <property type="nucleotide sequence ID" value="NZ_JABFTX010000001.1"/>
</dbReference>
<feature type="transmembrane region" description="Helical" evidence="1">
    <location>
        <begin position="125"/>
        <end position="143"/>
    </location>
</feature>
<evidence type="ECO:0000313" key="2">
    <source>
        <dbReference type="EMBL" id="MCE8002215.1"/>
    </source>
</evidence>
<accession>A0ABS9A0S8</accession>
<comment type="caution">
    <text evidence="2">The sequence shown here is derived from an EMBL/GenBank/DDBJ whole genome shotgun (WGS) entry which is preliminary data.</text>
</comment>
<keyword evidence="3" id="KW-1185">Reference proteome</keyword>
<keyword evidence="1" id="KW-0472">Membrane</keyword>
<proteinExistence type="predicted"/>
<evidence type="ECO:0008006" key="4">
    <source>
        <dbReference type="Google" id="ProtNLM"/>
    </source>
</evidence>
<keyword evidence="1" id="KW-0812">Transmembrane</keyword>
<evidence type="ECO:0000313" key="3">
    <source>
        <dbReference type="Proteomes" id="UP001320168"/>
    </source>
</evidence>
<name>A0ABS9A0S8_9GAMM</name>
<sequence length="426" mass="49818">MHKLYCSVRLFFLGLERNFKIIRFGDVPVYHVRIEAEEKYKRLNTSRLPRLVAATYLFREFFLSRHKRYVGPVPEALYCGSTKNNEREFFFLQKLMAGTEVADLFAYTKERNVSFYPTRKGKNDLYHVFVRFVLFCCCLVYLGRIKVNPTSLRFLIRFVNAYYRLLVYFSRADAKPKVSIFANDHTDISVALSMVMKLQGVPRIYVQHAEVTKDFPSLDYEISILRNEKSLNTYSEIGEIEGAAFIIPREEKAASFEEIMDAPPDKVEVVIYLSSTFHKEKVEEVVNLCQSNPDVESVAIKKHPRSQESDFVFLNSDFLVHDVVPEYEHIALVPNSSVVIDLLHAGVKVYQLFELDNIREDYYGFVKNSVAPRVAISELKAGFWKNDFYNDDWLERFETYDPSIYDHWKKDLGRLRNEVSMMLMES</sequence>
<reference evidence="2 3" key="1">
    <citation type="journal article" date="2021" name="Front. Microbiol.">
        <title>Aerobic Denitrification and Heterotrophic Sulfur Oxidation in the Genus Halomonas Revealed by Six Novel Species Characterizations and Genome-Based Analysis.</title>
        <authorList>
            <person name="Wang L."/>
            <person name="Shao Z."/>
        </authorList>
    </citation>
    <scope>NUCLEOTIDE SEQUENCE [LARGE SCALE GENOMIC DNA]</scope>
    <source>
        <strain evidence="2 3">MCCC 1A11081</strain>
    </source>
</reference>
<protein>
    <recommendedName>
        <fullName evidence="4">Glycosyltransferase</fullName>
    </recommendedName>
</protein>
<dbReference type="Proteomes" id="UP001320168">
    <property type="component" value="Unassembled WGS sequence"/>
</dbReference>
<dbReference type="EMBL" id="JABFTX010000001">
    <property type="protein sequence ID" value="MCE8002215.1"/>
    <property type="molecule type" value="Genomic_DNA"/>
</dbReference>
<gene>
    <name evidence="2" type="ORF">HOP53_05130</name>
</gene>